<gene>
    <name evidence="1" type="ORF">LMG9449_1639</name>
</gene>
<dbReference type="EMBL" id="LKLS01000128">
    <property type="protein sequence ID" value="KSU17599.1"/>
    <property type="molecule type" value="Genomic_DNA"/>
</dbReference>
<dbReference type="AlphaFoldDB" id="A0A0V8DW48"/>
<dbReference type="PATRIC" id="fig|1360.109.peg.683"/>
<evidence type="ECO:0000313" key="2">
    <source>
        <dbReference type="Proteomes" id="UP000053612"/>
    </source>
</evidence>
<protein>
    <submittedName>
        <fullName evidence="1">Phage lysin N-acetylmuramoyl-L-alanine amidase</fullName>
    </submittedName>
</protein>
<evidence type="ECO:0000313" key="1">
    <source>
        <dbReference type="EMBL" id="KSU17599.1"/>
    </source>
</evidence>
<proteinExistence type="predicted"/>
<reference evidence="2" key="1">
    <citation type="submission" date="2015-10" db="EMBL/GenBank/DDBJ databases">
        <title>Draft Genome Sequences of 11 Lactococcus lactis subspecies cremoris strains.</title>
        <authorList>
            <person name="Wels M."/>
            <person name="Backus L."/>
            <person name="Boekhorst J."/>
            <person name="Dijkstra A."/>
            <person name="Beerthuizen M."/>
            <person name="Kelly W."/>
            <person name="Siezen R."/>
            <person name="Bachmann H."/>
            <person name="Van Hijum S."/>
        </authorList>
    </citation>
    <scope>NUCLEOTIDE SEQUENCE [LARGE SCALE GENOMIC DNA]</scope>
    <source>
        <strain evidence="2">LMG9449</strain>
    </source>
</reference>
<name>A0A0V8DW48_LACLL</name>
<comment type="caution">
    <text evidence="1">The sequence shown here is derived from an EMBL/GenBank/DDBJ whole genome shotgun (WGS) entry which is preliminary data.</text>
</comment>
<sequence>MTYLIFAKDTKRWYITNGIEIRYIKTTRVLENYQNQWLKFNLPVDTMFQGEVDKEFGTRATNPNRDISKG</sequence>
<dbReference type="Proteomes" id="UP000053612">
    <property type="component" value="Unassembled WGS sequence"/>
</dbReference>
<accession>A0A0V8DW48</accession>
<organism evidence="1 2">
    <name type="scientific">Lactococcus lactis subsp. lactis</name>
    <name type="common">Streptococcus lactis</name>
    <dbReference type="NCBI Taxonomy" id="1360"/>
    <lineage>
        <taxon>Bacteria</taxon>
        <taxon>Bacillati</taxon>
        <taxon>Bacillota</taxon>
        <taxon>Bacilli</taxon>
        <taxon>Lactobacillales</taxon>
        <taxon>Streptococcaceae</taxon>
        <taxon>Lactococcus</taxon>
    </lineage>
</organism>